<dbReference type="EMBL" id="FOQG01000010">
    <property type="protein sequence ID" value="SFI56499.1"/>
    <property type="molecule type" value="Genomic_DNA"/>
</dbReference>
<dbReference type="InterPro" id="IPR034660">
    <property type="entry name" value="DinB/YfiT-like"/>
</dbReference>
<dbReference type="Proteomes" id="UP000198649">
    <property type="component" value="Unassembled WGS sequence"/>
</dbReference>
<dbReference type="OrthoDB" id="5118203at2"/>
<accession>A0A1I3J8H2</accession>
<evidence type="ECO:0000313" key="3">
    <source>
        <dbReference type="Proteomes" id="UP000198649"/>
    </source>
</evidence>
<dbReference type="InterPro" id="IPR017517">
    <property type="entry name" value="Maleyloyr_isom"/>
</dbReference>
<dbReference type="GO" id="GO:0046872">
    <property type="term" value="F:metal ion binding"/>
    <property type="evidence" value="ECO:0007669"/>
    <property type="project" value="InterPro"/>
</dbReference>
<keyword evidence="3" id="KW-1185">Reference proteome</keyword>
<dbReference type="STRING" id="1005945.SAMN05216561_11048"/>
<organism evidence="2 3">
    <name type="scientific">Nocardioides psychrotolerans</name>
    <dbReference type="NCBI Taxonomy" id="1005945"/>
    <lineage>
        <taxon>Bacteria</taxon>
        <taxon>Bacillati</taxon>
        <taxon>Actinomycetota</taxon>
        <taxon>Actinomycetes</taxon>
        <taxon>Propionibacteriales</taxon>
        <taxon>Nocardioidaceae</taxon>
        <taxon>Nocardioides</taxon>
    </lineage>
</organism>
<protein>
    <submittedName>
        <fullName evidence="2">Maleylpyruvate isomerase</fullName>
    </submittedName>
</protein>
<dbReference type="NCBIfam" id="TIGR03083">
    <property type="entry name" value="maleylpyruvate isomerase family mycothiol-dependent enzyme"/>
    <property type="match status" value="1"/>
</dbReference>
<dbReference type="InterPro" id="IPR036527">
    <property type="entry name" value="SCP2_sterol-bd_dom_sf"/>
</dbReference>
<feature type="domain" description="Mycothiol-dependent maleylpyruvate isomerase metal-binding" evidence="1">
    <location>
        <begin position="13"/>
        <end position="152"/>
    </location>
</feature>
<evidence type="ECO:0000313" key="2">
    <source>
        <dbReference type="EMBL" id="SFI56499.1"/>
    </source>
</evidence>
<dbReference type="Gene3D" id="3.30.1050.20">
    <property type="match status" value="1"/>
</dbReference>
<dbReference type="SUPFAM" id="SSF109854">
    <property type="entry name" value="DinB/YfiT-like putative metalloenzymes"/>
    <property type="match status" value="1"/>
</dbReference>
<keyword evidence="2" id="KW-0413">Isomerase</keyword>
<proteinExistence type="predicted"/>
<name>A0A1I3J8H2_9ACTN</name>
<dbReference type="Gene3D" id="1.20.120.450">
    <property type="entry name" value="dinb family like domain"/>
    <property type="match status" value="1"/>
</dbReference>
<dbReference type="SUPFAM" id="SSF55718">
    <property type="entry name" value="SCP-like"/>
    <property type="match status" value="1"/>
</dbReference>
<gene>
    <name evidence="2" type="ORF">SAMN05216561_11048</name>
</gene>
<keyword evidence="2" id="KW-0670">Pyruvate</keyword>
<dbReference type="RefSeq" id="WP_091114075.1">
    <property type="nucleotide sequence ID" value="NZ_BKAF01000012.1"/>
</dbReference>
<dbReference type="GO" id="GO:0016853">
    <property type="term" value="F:isomerase activity"/>
    <property type="evidence" value="ECO:0007669"/>
    <property type="project" value="UniProtKB-KW"/>
</dbReference>
<reference evidence="2 3" key="1">
    <citation type="submission" date="2016-10" db="EMBL/GenBank/DDBJ databases">
        <authorList>
            <person name="de Groot N.N."/>
        </authorList>
    </citation>
    <scope>NUCLEOTIDE SEQUENCE [LARGE SCALE GENOMIC DNA]</scope>
    <source>
        <strain evidence="2 3">CGMCC 1.11156</strain>
    </source>
</reference>
<evidence type="ECO:0000259" key="1">
    <source>
        <dbReference type="Pfam" id="PF11716"/>
    </source>
</evidence>
<dbReference type="Pfam" id="PF11716">
    <property type="entry name" value="MDMPI_N"/>
    <property type="match status" value="1"/>
</dbReference>
<dbReference type="InterPro" id="IPR024344">
    <property type="entry name" value="MDMPI_metal-binding"/>
</dbReference>
<sequence length="237" mass="25203">MDDLKGPALLELLTAADHRLVRTVDSLPVGAYAEPSGLPGWTRGHVVAHLALNAEALTAVLLGIAQGDVPPMYESQERRDADIDELAAADPAELRARLMGSTTGLVDAIGLVPDDRLHVMVERTRGSDRTFPAHTVTGMRLREVEIHHADLAADYTPTDWPLDVAMFLVASLVDRPAEDGSFAVAPTEIGVTWQGGPSSAGRVVSGTAADLGWWLTGRGNGRGLTSSDGTLPRMEAW</sequence>
<dbReference type="AlphaFoldDB" id="A0A1I3J8H2"/>